<feature type="chain" id="PRO_5019797535" evidence="1">
    <location>
        <begin position="20"/>
        <end position="340"/>
    </location>
</feature>
<sequence>MVRIISALLLAATAAFATAAEPLELVSNPPDRHVVVKGDTLWGISGKFLQKPWRWPEIWRLNKDQIKNPHLIYPGDIVWLDLSDGTPRLRLGKPVVNRLQPQVHATPLGTSIPSIPPNAIEPFISQPLIIEQGADKKAARIVATQEDRVLLGSGDQAYVTGIPDASVEKWHVFRPGKALTDPETGQVLGHEAFFLGNAQLLRPGEPATLRITLAKEEIARGDWLLPAPPATILAYVPRQPEHQIKAQVMSIYGAVNEGGPSSVVSINRGSADGIERGHVIALYRKRVALHLDEDVKRETTEIPEERYGLAFVFRTFDHIAYALVVESSKSVLVGDGVRNP</sequence>
<keyword evidence="1" id="KW-0732">Signal</keyword>
<evidence type="ECO:0000259" key="2">
    <source>
        <dbReference type="PROSITE" id="PS51782"/>
    </source>
</evidence>
<feature type="signal peptide" evidence="1">
    <location>
        <begin position="1"/>
        <end position="19"/>
    </location>
</feature>
<name>A0A495VQB3_9RHOO</name>
<dbReference type="CDD" id="cd00118">
    <property type="entry name" value="LysM"/>
    <property type="match status" value="1"/>
</dbReference>
<accession>A0A495VQB3</accession>
<dbReference type="PANTHER" id="PTHR34700">
    <property type="entry name" value="POTASSIUM BINDING PROTEIN KBP"/>
    <property type="match status" value="1"/>
</dbReference>
<gene>
    <name evidence="3" type="ORF">DFR40_2332</name>
</gene>
<dbReference type="AlphaFoldDB" id="A0A495VQB3"/>
<dbReference type="Pfam" id="PF01476">
    <property type="entry name" value="LysM"/>
    <property type="match status" value="1"/>
</dbReference>
<dbReference type="InterPro" id="IPR018392">
    <property type="entry name" value="LysM"/>
</dbReference>
<evidence type="ECO:0000313" key="3">
    <source>
        <dbReference type="EMBL" id="RKT51120.1"/>
    </source>
</evidence>
<dbReference type="PANTHER" id="PTHR34700:SF4">
    <property type="entry name" value="PHAGE-LIKE ELEMENT PBSX PROTEIN XKDP"/>
    <property type="match status" value="1"/>
</dbReference>
<dbReference type="InterPro" id="IPR036779">
    <property type="entry name" value="LysM_dom_sf"/>
</dbReference>
<proteinExistence type="predicted"/>
<keyword evidence="4" id="KW-1185">Reference proteome</keyword>
<dbReference type="Gene3D" id="3.10.350.10">
    <property type="entry name" value="LysM domain"/>
    <property type="match status" value="1"/>
</dbReference>
<organism evidence="3 4">
    <name type="scientific">Azonexus fungiphilus</name>
    <dbReference type="NCBI Taxonomy" id="146940"/>
    <lineage>
        <taxon>Bacteria</taxon>
        <taxon>Pseudomonadati</taxon>
        <taxon>Pseudomonadota</taxon>
        <taxon>Betaproteobacteria</taxon>
        <taxon>Rhodocyclales</taxon>
        <taxon>Azonexaceae</taxon>
        <taxon>Azonexus</taxon>
    </lineage>
</organism>
<dbReference type="SMART" id="SM00257">
    <property type="entry name" value="LysM"/>
    <property type="match status" value="1"/>
</dbReference>
<protein>
    <submittedName>
        <fullName evidence="3">LysM domain-containing protein</fullName>
    </submittedName>
</protein>
<dbReference type="InterPro" id="IPR052196">
    <property type="entry name" value="Bact_Kbp"/>
</dbReference>
<evidence type="ECO:0000313" key="4">
    <source>
        <dbReference type="Proteomes" id="UP000270626"/>
    </source>
</evidence>
<dbReference type="EMBL" id="RBXP01000016">
    <property type="protein sequence ID" value="RKT51120.1"/>
    <property type="molecule type" value="Genomic_DNA"/>
</dbReference>
<comment type="caution">
    <text evidence="3">The sequence shown here is derived from an EMBL/GenBank/DDBJ whole genome shotgun (WGS) entry which is preliminary data.</text>
</comment>
<dbReference type="SUPFAM" id="SSF54106">
    <property type="entry name" value="LysM domain"/>
    <property type="match status" value="1"/>
</dbReference>
<dbReference type="PROSITE" id="PS51782">
    <property type="entry name" value="LYSM"/>
    <property type="match status" value="1"/>
</dbReference>
<dbReference type="OrthoDB" id="9765158at2"/>
<evidence type="ECO:0000256" key="1">
    <source>
        <dbReference type="SAM" id="SignalP"/>
    </source>
</evidence>
<feature type="domain" description="LysM" evidence="2">
    <location>
        <begin position="31"/>
        <end position="80"/>
    </location>
</feature>
<dbReference type="Proteomes" id="UP000270626">
    <property type="component" value="Unassembled WGS sequence"/>
</dbReference>
<reference evidence="3 4" key="1">
    <citation type="submission" date="2018-10" db="EMBL/GenBank/DDBJ databases">
        <title>Genomic Encyclopedia of Type Strains, Phase IV (KMG-IV): sequencing the most valuable type-strain genomes for metagenomic binning, comparative biology and taxonomic classification.</title>
        <authorList>
            <person name="Goeker M."/>
        </authorList>
    </citation>
    <scope>NUCLEOTIDE SEQUENCE [LARGE SCALE GENOMIC DNA]</scope>
    <source>
        <strain evidence="3 4">DSM 23841</strain>
    </source>
</reference>
<dbReference type="RefSeq" id="WP_121458651.1">
    <property type="nucleotide sequence ID" value="NZ_JAANMQ010000003.1"/>
</dbReference>